<dbReference type="GO" id="GO:0000981">
    <property type="term" value="F:DNA-binding transcription factor activity, RNA polymerase II-specific"/>
    <property type="evidence" value="ECO:0007669"/>
    <property type="project" value="InterPro"/>
</dbReference>
<accession>A0A2C5ZM92</accession>
<evidence type="ECO:0000313" key="2">
    <source>
        <dbReference type="Proteomes" id="UP000226431"/>
    </source>
</evidence>
<dbReference type="STRING" id="2004952.A0A2C5ZM92"/>
<reference evidence="1 2" key="1">
    <citation type="submission" date="2017-06" db="EMBL/GenBank/DDBJ databases">
        <title>Ant-infecting Ophiocordyceps genomes reveal a high diversity of potential behavioral manipulation genes and a possible major role for enterotoxins.</title>
        <authorList>
            <person name="De Bekker C."/>
            <person name="Evans H.C."/>
            <person name="Brachmann A."/>
            <person name="Hughes D.P."/>
        </authorList>
    </citation>
    <scope>NUCLEOTIDE SEQUENCE [LARGE SCALE GENOMIC DNA]</scope>
    <source>
        <strain evidence="1 2">Map16</strain>
    </source>
</reference>
<gene>
    <name evidence="1" type="ORF">CDD80_5840</name>
</gene>
<dbReference type="GO" id="GO:0045944">
    <property type="term" value="P:positive regulation of transcription by RNA polymerase II"/>
    <property type="evidence" value="ECO:0007669"/>
    <property type="project" value="InterPro"/>
</dbReference>
<organism evidence="1 2">
    <name type="scientific">Ophiocordyceps camponoti-rufipedis</name>
    <dbReference type="NCBI Taxonomy" id="2004952"/>
    <lineage>
        <taxon>Eukaryota</taxon>
        <taxon>Fungi</taxon>
        <taxon>Dikarya</taxon>
        <taxon>Ascomycota</taxon>
        <taxon>Pezizomycotina</taxon>
        <taxon>Sordariomycetes</taxon>
        <taxon>Hypocreomycetidae</taxon>
        <taxon>Hypocreales</taxon>
        <taxon>Ophiocordycipitaceae</taxon>
        <taxon>Ophiocordyceps</taxon>
    </lineage>
</organism>
<name>A0A2C5ZM92_9HYPO</name>
<dbReference type="GO" id="GO:0010106">
    <property type="term" value="P:cellular response to iron ion starvation"/>
    <property type="evidence" value="ECO:0007669"/>
    <property type="project" value="InterPro"/>
</dbReference>
<dbReference type="Proteomes" id="UP000226431">
    <property type="component" value="Unassembled WGS sequence"/>
</dbReference>
<keyword evidence="2" id="KW-1185">Reference proteome</keyword>
<evidence type="ECO:0008006" key="3">
    <source>
        <dbReference type="Google" id="ProtNLM"/>
    </source>
</evidence>
<dbReference type="OrthoDB" id="5151057at2759"/>
<protein>
    <recommendedName>
        <fullName evidence="3">FAR1 domain-containing protein</fullName>
    </recommendedName>
</protein>
<comment type="caution">
    <text evidence="1">The sequence shown here is derived from an EMBL/GenBank/DDBJ whole genome shotgun (WGS) entry which is preliminary data.</text>
</comment>
<dbReference type="Pfam" id="PF08731">
    <property type="entry name" value="AFT"/>
    <property type="match status" value="1"/>
</dbReference>
<dbReference type="InterPro" id="IPR014842">
    <property type="entry name" value="AFT"/>
</dbReference>
<sequence length="192" mass="21611">MEALEDQTFPSWTVAAEACHATAKAGGYALAVACKRPNAHNPSYVLFRCSKGRQYSSSANPNIPECKRRQTMTKKTGCPFRVALKLKSATGLWSIRVTDEEHNHTMTIYPITHAKYRAELLHRHLDYILGLTKDGVRPMQIAYKLWDRDQELIGIDAKAVSYVLARYRRHALPPRRIDASPGEQEAEEGEGS</sequence>
<dbReference type="EMBL" id="NJES01000006">
    <property type="protein sequence ID" value="PHH80920.1"/>
    <property type="molecule type" value="Genomic_DNA"/>
</dbReference>
<evidence type="ECO:0000313" key="1">
    <source>
        <dbReference type="EMBL" id="PHH80920.1"/>
    </source>
</evidence>
<dbReference type="AlphaFoldDB" id="A0A2C5ZM92"/>
<proteinExistence type="predicted"/>